<organism evidence="1 2">
    <name type="scientific">Niastella caeni</name>
    <dbReference type="NCBI Taxonomy" id="2569763"/>
    <lineage>
        <taxon>Bacteria</taxon>
        <taxon>Pseudomonadati</taxon>
        <taxon>Bacteroidota</taxon>
        <taxon>Chitinophagia</taxon>
        <taxon>Chitinophagales</taxon>
        <taxon>Chitinophagaceae</taxon>
        <taxon>Niastella</taxon>
    </lineage>
</organism>
<name>A0A4S8HXE4_9BACT</name>
<dbReference type="EMBL" id="STFF01000003">
    <property type="protein sequence ID" value="THU39449.1"/>
    <property type="molecule type" value="Genomic_DNA"/>
</dbReference>
<comment type="caution">
    <text evidence="1">The sequence shown here is derived from an EMBL/GenBank/DDBJ whole genome shotgun (WGS) entry which is preliminary data.</text>
</comment>
<dbReference type="RefSeq" id="WP_136577581.1">
    <property type="nucleotide sequence ID" value="NZ_STFF01000003.1"/>
</dbReference>
<accession>A0A4S8HXE4</accession>
<sequence length="169" mass="19383">MKRRNLLLCCLLAAGCRETTSNQGAIKDPVAKADATEKTTPAIKAEPPAAKVPEYRESVNPEPVAEYKERTDNPLNDWYFSIKLYETPKTFQYVMKLKYEEMEGDDTLNLPNVGTPPQPVIQKGEDKYSCIVGFMDNHNQFREYKKVYVKNDQLKVTSLKHYSAYTYSK</sequence>
<keyword evidence="2" id="KW-1185">Reference proteome</keyword>
<dbReference type="AlphaFoldDB" id="A0A4S8HXE4"/>
<gene>
    <name evidence="1" type="ORF">FAM09_13165</name>
</gene>
<evidence type="ECO:0000313" key="2">
    <source>
        <dbReference type="Proteomes" id="UP000306918"/>
    </source>
</evidence>
<reference evidence="1 2" key="1">
    <citation type="submission" date="2019-04" db="EMBL/GenBank/DDBJ databases">
        <title>Niastella caeni sp. nov., isolated from activated sludge.</title>
        <authorList>
            <person name="Sheng M."/>
        </authorList>
    </citation>
    <scope>NUCLEOTIDE SEQUENCE [LARGE SCALE GENOMIC DNA]</scope>
    <source>
        <strain evidence="1 2">HX-2-15</strain>
    </source>
</reference>
<dbReference type="Proteomes" id="UP000306918">
    <property type="component" value="Unassembled WGS sequence"/>
</dbReference>
<protein>
    <recommendedName>
        <fullName evidence="3">Lipoprotein</fullName>
    </recommendedName>
</protein>
<dbReference type="PROSITE" id="PS51257">
    <property type="entry name" value="PROKAR_LIPOPROTEIN"/>
    <property type="match status" value="1"/>
</dbReference>
<dbReference type="OrthoDB" id="667337at2"/>
<evidence type="ECO:0000313" key="1">
    <source>
        <dbReference type="EMBL" id="THU39449.1"/>
    </source>
</evidence>
<proteinExistence type="predicted"/>
<evidence type="ECO:0008006" key="3">
    <source>
        <dbReference type="Google" id="ProtNLM"/>
    </source>
</evidence>